<evidence type="ECO:0000256" key="8">
    <source>
        <dbReference type="PIRSR" id="PIRSR600246-3"/>
    </source>
</evidence>
<dbReference type="eggNOG" id="COG1446">
    <property type="taxonomic scope" value="Bacteria"/>
</dbReference>
<dbReference type="InterPro" id="IPR000246">
    <property type="entry name" value="Peptidase_T2"/>
</dbReference>
<keyword evidence="2" id="KW-0645">Protease</keyword>
<comment type="catalytic activity">
    <reaction evidence="5">
        <text>L-asparagine + H2O = L-aspartate + NH4(+)</text>
        <dbReference type="Rhea" id="RHEA:21016"/>
        <dbReference type="ChEBI" id="CHEBI:15377"/>
        <dbReference type="ChEBI" id="CHEBI:28938"/>
        <dbReference type="ChEBI" id="CHEBI:29991"/>
        <dbReference type="ChEBI" id="CHEBI:58048"/>
        <dbReference type="EC" id="3.5.1.1"/>
    </reaction>
</comment>
<dbReference type="HOGENOM" id="CLU_021603_1_0_0"/>
<feature type="binding site" evidence="7">
    <location>
        <begin position="220"/>
        <end position="223"/>
    </location>
    <ligand>
        <name>substrate</name>
    </ligand>
</feature>
<dbReference type="Pfam" id="PF01112">
    <property type="entry name" value="Asparaginase_2"/>
    <property type="match status" value="1"/>
</dbReference>
<evidence type="ECO:0000256" key="4">
    <source>
        <dbReference type="ARBA" id="ARBA00022813"/>
    </source>
</evidence>
<evidence type="ECO:0000256" key="1">
    <source>
        <dbReference type="ARBA" id="ARBA00000306"/>
    </source>
</evidence>
<dbReference type="CDD" id="cd04702">
    <property type="entry name" value="ASRGL1_like"/>
    <property type="match status" value="1"/>
</dbReference>
<evidence type="ECO:0000256" key="3">
    <source>
        <dbReference type="ARBA" id="ARBA00022801"/>
    </source>
</evidence>
<dbReference type="GO" id="GO:0005737">
    <property type="term" value="C:cytoplasm"/>
    <property type="evidence" value="ECO:0000318"/>
    <property type="project" value="GO_Central"/>
</dbReference>
<accession>A9WA13</accession>
<dbReference type="InParanoid" id="A9WA13"/>
<dbReference type="SUPFAM" id="SSF56235">
    <property type="entry name" value="N-terminal nucleophile aminohydrolases (Ntn hydrolases)"/>
    <property type="match status" value="1"/>
</dbReference>
<dbReference type="PATRIC" id="fig|324602.8.peg.3957"/>
<gene>
    <name evidence="9" type="ordered locus">Caur_3511</name>
</gene>
<feature type="site" description="Cleavage; by autolysis" evidence="8">
    <location>
        <begin position="169"/>
        <end position="170"/>
    </location>
</feature>
<dbReference type="Gene3D" id="3.60.20.30">
    <property type="entry name" value="(Glycosyl)asparaginase"/>
    <property type="match status" value="1"/>
</dbReference>
<dbReference type="KEGG" id="cau:Caur_3511"/>
<dbReference type="EMBL" id="CP000909">
    <property type="protein sequence ID" value="ABY36695.1"/>
    <property type="molecule type" value="Genomic_DNA"/>
</dbReference>
<dbReference type="Proteomes" id="UP000002008">
    <property type="component" value="Chromosome"/>
</dbReference>
<keyword evidence="10" id="KW-1185">Reference proteome</keyword>
<dbReference type="InterPro" id="IPR029055">
    <property type="entry name" value="Ntn_hydrolases_N"/>
</dbReference>
<evidence type="ECO:0000256" key="5">
    <source>
        <dbReference type="ARBA" id="ARBA00049366"/>
    </source>
</evidence>
<organism evidence="9 10">
    <name type="scientific">Chloroflexus aurantiacus (strain ATCC 29366 / DSM 635 / J-10-fl)</name>
    <dbReference type="NCBI Taxonomy" id="324602"/>
    <lineage>
        <taxon>Bacteria</taxon>
        <taxon>Bacillati</taxon>
        <taxon>Chloroflexota</taxon>
        <taxon>Chloroflexia</taxon>
        <taxon>Chloroflexales</taxon>
        <taxon>Chloroflexineae</taxon>
        <taxon>Chloroflexaceae</taxon>
        <taxon>Chloroflexus</taxon>
    </lineage>
</organism>
<sequence>MMTAEPVQALIVHGGAWAIPDDQVTAHIAGCIAARTAGWQVLQNGGSALDAVEAAVRVMEDDPIFDAGTGSVLTSAGTVELDAALMDGRTLRYGAVAGLQRIRNPITLARHVLNGPATMLVGPGAEAFAATVGIPFCDNAELVVERERQLWLAWKAQGSPPPPPASGHDTVGAIALDQSGQLVAANSTGGTPFKLPGRVGDTPLIGCGLYATADGAAVCTGWGESITRVALARRVVELLEDGMHPQEAAERGIKLLSELVPDGRGGVIVLTPRGEVGLAWNTPRMAYAYITSRGAAQAGV</sequence>
<dbReference type="EnsemblBacteria" id="ABY36695">
    <property type="protein sequence ID" value="ABY36695"/>
    <property type="gene ID" value="Caur_3511"/>
</dbReference>
<dbReference type="STRING" id="324602.Caur_3511"/>
<evidence type="ECO:0000256" key="7">
    <source>
        <dbReference type="PIRSR" id="PIRSR600246-2"/>
    </source>
</evidence>
<evidence type="ECO:0000256" key="6">
    <source>
        <dbReference type="PIRSR" id="PIRSR600246-1"/>
    </source>
</evidence>
<name>A9WA13_CHLAA</name>
<dbReference type="PANTHER" id="PTHR10188">
    <property type="entry name" value="L-ASPARAGINASE"/>
    <property type="match status" value="1"/>
</dbReference>
<keyword evidence="4" id="KW-0068">Autocatalytic cleavage</keyword>
<dbReference type="InterPro" id="IPR033844">
    <property type="entry name" value="ASRGL1_meta"/>
</dbReference>
<protein>
    <submittedName>
        <fullName evidence="9">Asparaginase</fullName>
        <ecNumber evidence="9">3.5.1.1</ecNumber>
    </submittedName>
</protein>
<evidence type="ECO:0000256" key="2">
    <source>
        <dbReference type="ARBA" id="ARBA00022670"/>
    </source>
</evidence>
<evidence type="ECO:0000313" key="9">
    <source>
        <dbReference type="EMBL" id="ABY36695.1"/>
    </source>
</evidence>
<dbReference type="GO" id="GO:0006508">
    <property type="term" value="P:proteolysis"/>
    <property type="evidence" value="ECO:0007669"/>
    <property type="project" value="UniProtKB-KW"/>
</dbReference>
<keyword evidence="3 9" id="KW-0378">Hydrolase</keyword>
<dbReference type="PANTHER" id="PTHR10188:SF6">
    <property type="entry name" value="N(4)-(BETA-N-ACETYLGLUCOSAMINYL)-L-ASPARAGINASE"/>
    <property type="match status" value="1"/>
</dbReference>
<evidence type="ECO:0000313" key="10">
    <source>
        <dbReference type="Proteomes" id="UP000002008"/>
    </source>
</evidence>
<dbReference type="GO" id="GO:0004067">
    <property type="term" value="F:asparaginase activity"/>
    <property type="evidence" value="ECO:0007669"/>
    <property type="project" value="UniProtKB-EC"/>
</dbReference>
<proteinExistence type="predicted"/>
<feature type="binding site" evidence="7">
    <location>
        <begin position="198"/>
        <end position="201"/>
    </location>
    <ligand>
        <name>substrate</name>
    </ligand>
</feature>
<dbReference type="EC" id="3.5.1.1" evidence="9"/>
<dbReference type="AlphaFoldDB" id="A9WA13"/>
<feature type="active site" description="Nucleophile" evidence="6">
    <location>
        <position position="170"/>
    </location>
</feature>
<dbReference type="GO" id="GO:0008798">
    <property type="term" value="F:beta-aspartyl-peptidase activity"/>
    <property type="evidence" value="ECO:0007669"/>
    <property type="project" value="UniProtKB-EC"/>
</dbReference>
<dbReference type="FunFam" id="3.60.20.30:FF:000001">
    <property type="entry name" value="Isoaspartyl peptidase/L-asparaginase"/>
    <property type="match status" value="1"/>
</dbReference>
<reference evidence="10" key="1">
    <citation type="journal article" date="2011" name="BMC Genomics">
        <title>Complete genome sequence of the filamentous anoxygenic phototrophic bacterium Chloroflexus aurantiacus.</title>
        <authorList>
            <person name="Tang K.H."/>
            <person name="Barry K."/>
            <person name="Chertkov O."/>
            <person name="Dalin E."/>
            <person name="Han C.S."/>
            <person name="Hauser L.J."/>
            <person name="Honchak B.M."/>
            <person name="Karbach L.E."/>
            <person name="Land M.L."/>
            <person name="Lapidus A."/>
            <person name="Larimer F.W."/>
            <person name="Mikhailova N."/>
            <person name="Pitluck S."/>
            <person name="Pierson B.K."/>
            <person name="Blankenship R.E."/>
        </authorList>
    </citation>
    <scope>NUCLEOTIDE SEQUENCE [LARGE SCALE GENOMIC DNA]</scope>
    <source>
        <strain evidence="10">ATCC 29366 / DSM 635 / J-10-fl</strain>
    </source>
</reference>
<comment type="catalytic activity">
    <reaction evidence="1">
        <text>Cleavage of a beta-linked Asp residue from the N-terminus of a polypeptide.</text>
        <dbReference type="EC" id="3.4.19.5"/>
    </reaction>
</comment>